<feature type="domain" description="Nitroreductase" evidence="3">
    <location>
        <begin position="9"/>
        <end position="197"/>
    </location>
</feature>
<dbReference type="Gene3D" id="3.40.109.10">
    <property type="entry name" value="NADH Oxidase"/>
    <property type="match status" value="1"/>
</dbReference>
<evidence type="ECO:0000259" key="3">
    <source>
        <dbReference type="Pfam" id="PF00881"/>
    </source>
</evidence>
<dbReference type="Pfam" id="PF00881">
    <property type="entry name" value="Nitroreductase"/>
    <property type="match status" value="1"/>
</dbReference>
<dbReference type="KEGG" id="dol:Dole_2168"/>
<evidence type="ECO:0000256" key="2">
    <source>
        <dbReference type="ARBA" id="ARBA00023002"/>
    </source>
</evidence>
<dbReference type="EMBL" id="CP000859">
    <property type="protein sequence ID" value="ABW67972.1"/>
    <property type="molecule type" value="Genomic_DNA"/>
</dbReference>
<dbReference type="Proteomes" id="UP000008561">
    <property type="component" value="Chromosome"/>
</dbReference>
<dbReference type="GO" id="GO:0016491">
    <property type="term" value="F:oxidoreductase activity"/>
    <property type="evidence" value="ECO:0007669"/>
    <property type="project" value="UniProtKB-KW"/>
</dbReference>
<organism evidence="4 5">
    <name type="scientific">Desulfosudis oleivorans (strain DSM 6200 / JCM 39069 / Hxd3)</name>
    <name type="common">Desulfococcus oleovorans</name>
    <dbReference type="NCBI Taxonomy" id="96561"/>
    <lineage>
        <taxon>Bacteria</taxon>
        <taxon>Pseudomonadati</taxon>
        <taxon>Thermodesulfobacteriota</taxon>
        <taxon>Desulfobacteria</taxon>
        <taxon>Desulfobacterales</taxon>
        <taxon>Desulfosudaceae</taxon>
        <taxon>Desulfosudis</taxon>
    </lineage>
</organism>
<dbReference type="STRING" id="96561.Dole_2168"/>
<dbReference type="AlphaFoldDB" id="A8ZUE0"/>
<evidence type="ECO:0000313" key="5">
    <source>
        <dbReference type="Proteomes" id="UP000008561"/>
    </source>
</evidence>
<dbReference type="PANTHER" id="PTHR43673:SF10">
    <property type="entry name" value="NADH DEHYDROGENASE_NAD(P)H NITROREDUCTASE XCC3605-RELATED"/>
    <property type="match status" value="1"/>
</dbReference>
<dbReference type="eggNOG" id="COG0778">
    <property type="taxonomic scope" value="Bacteria"/>
</dbReference>
<sequence length="224" mass="25237">MEFKDVVYARKSIRRFKPDPVSKETLEAVLTVAGRAASGMNIQPWEFFVIAGPALESIKHQHIENLQKGVAPAPEAAYSVWPNDSVYRRRQVELGKELFRLMNIQRDDMAQRIDWIQRGFRFFDAPAAIILTHDRVLNDPGPLLDMGAVMQMICLAAVEHDLGTCIEGQGVQYPDVLRQFADIPESKKIVTAIAIGYPDPDFPANRLESTREPVDALTTWIGFD</sequence>
<dbReference type="InterPro" id="IPR000415">
    <property type="entry name" value="Nitroreductase-like"/>
</dbReference>
<keyword evidence="2" id="KW-0560">Oxidoreductase</keyword>
<evidence type="ECO:0000256" key="1">
    <source>
        <dbReference type="ARBA" id="ARBA00007118"/>
    </source>
</evidence>
<proteinExistence type="inferred from homology"/>
<dbReference type="SUPFAM" id="SSF55469">
    <property type="entry name" value="FMN-dependent nitroreductase-like"/>
    <property type="match status" value="1"/>
</dbReference>
<gene>
    <name evidence="4" type="ordered locus">Dole_2168</name>
</gene>
<dbReference type="HOGENOM" id="CLU_070764_9_0_7"/>
<dbReference type="PANTHER" id="PTHR43673">
    <property type="entry name" value="NAD(P)H NITROREDUCTASE YDGI-RELATED"/>
    <property type="match status" value="1"/>
</dbReference>
<protein>
    <submittedName>
        <fullName evidence="4">Nitroreductase</fullName>
    </submittedName>
</protein>
<dbReference type="CDD" id="cd02136">
    <property type="entry name" value="PnbA_NfnB-like"/>
    <property type="match status" value="1"/>
</dbReference>
<name>A8ZUE0_DESOH</name>
<evidence type="ECO:0000313" key="4">
    <source>
        <dbReference type="EMBL" id="ABW67972.1"/>
    </source>
</evidence>
<dbReference type="OrthoDB" id="9798230at2"/>
<dbReference type="RefSeq" id="WP_012175584.1">
    <property type="nucleotide sequence ID" value="NC_009943.1"/>
</dbReference>
<comment type="similarity">
    <text evidence="1">Belongs to the nitroreductase family.</text>
</comment>
<reference evidence="4 5" key="1">
    <citation type="submission" date="2007-10" db="EMBL/GenBank/DDBJ databases">
        <title>Complete sequence of Desulfococcus oleovorans Hxd3.</title>
        <authorList>
            <consortium name="US DOE Joint Genome Institute"/>
            <person name="Copeland A."/>
            <person name="Lucas S."/>
            <person name="Lapidus A."/>
            <person name="Barry K."/>
            <person name="Glavina del Rio T."/>
            <person name="Dalin E."/>
            <person name="Tice H."/>
            <person name="Pitluck S."/>
            <person name="Kiss H."/>
            <person name="Brettin T."/>
            <person name="Bruce D."/>
            <person name="Detter J.C."/>
            <person name="Han C."/>
            <person name="Schmutz J."/>
            <person name="Larimer F."/>
            <person name="Land M."/>
            <person name="Hauser L."/>
            <person name="Kyrpides N."/>
            <person name="Kim E."/>
            <person name="Wawrik B."/>
            <person name="Richardson P."/>
        </authorList>
    </citation>
    <scope>NUCLEOTIDE SEQUENCE [LARGE SCALE GENOMIC DNA]</scope>
    <source>
        <strain evidence="5">DSM 6200 / JCM 39069 / Hxd3</strain>
    </source>
</reference>
<dbReference type="InterPro" id="IPR029479">
    <property type="entry name" value="Nitroreductase"/>
</dbReference>
<accession>A8ZUE0</accession>
<keyword evidence="5" id="KW-1185">Reference proteome</keyword>